<dbReference type="Proteomes" id="UP000319143">
    <property type="component" value="Unassembled WGS sequence"/>
</dbReference>
<organism evidence="3 4">
    <name type="scientific">Novipirellula artificiosorum</name>
    <dbReference type="NCBI Taxonomy" id="2528016"/>
    <lineage>
        <taxon>Bacteria</taxon>
        <taxon>Pseudomonadati</taxon>
        <taxon>Planctomycetota</taxon>
        <taxon>Planctomycetia</taxon>
        <taxon>Pirellulales</taxon>
        <taxon>Pirellulaceae</taxon>
        <taxon>Novipirellula</taxon>
    </lineage>
</organism>
<evidence type="ECO:0000313" key="3">
    <source>
        <dbReference type="EMBL" id="TWU39729.1"/>
    </source>
</evidence>
<protein>
    <submittedName>
        <fullName evidence="3">PEP-CTERM motif protein</fullName>
    </submittedName>
</protein>
<keyword evidence="4" id="KW-1185">Reference proteome</keyword>
<dbReference type="RefSeq" id="WP_197231251.1">
    <property type="nucleotide sequence ID" value="NZ_SJPV01000003.1"/>
</dbReference>
<keyword evidence="1" id="KW-0732">Signal</keyword>
<dbReference type="NCBIfam" id="TIGR02595">
    <property type="entry name" value="PEP_CTERM"/>
    <property type="match status" value="1"/>
</dbReference>
<evidence type="ECO:0000259" key="2">
    <source>
        <dbReference type="Pfam" id="PF07589"/>
    </source>
</evidence>
<dbReference type="EMBL" id="SJPV01000003">
    <property type="protein sequence ID" value="TWU39729.1"/>
    <property type="molecule type" value="Genomic_DNA"/>
</dbReference>
<reference evidence="3 4" key="1">
    <citation type="submission" date="2019-02" db="EMBL/GenBank/DDBJ databases">
        <title>Deep-cultivation of Planctomycetes and their phenomic and genomic characterization uncovers novel biology.</title>
        <authorList>
            <person name="Wiegand S."/>
            <person name="Jogler M."/>
            <person name="Boedeker C."/>
            <person name="Pinto D."/>
            <person name="Vollmers J."/>
            <person name="Rivas-Marin E."/>
            <person name="Kohn T."/>
            <person name="Peeters S.H."/>
            <person name="Heuer A."/>
            <person name="Rast P."/>
            <person name="Oberbeckmann S."/>
            <person name="Bunk B."/>
            <person name="Jeske O."/>
            <person name="Meyerdierks A."/>
            <person name="Storesund J.E."/>
            <person name="Kallscheuer N."/>
            <person name="Luecker S."/>
            <person name="Lage O.M."/>
            <person name="Pohl T."/>
            <person name="Merkel B.J."/>
            <person name="Hornburger P."/>
            <person name="Mueller R.-W."/>
            <person name="Bruemmer F."/>
            <person name="Labrenz M."/>
            <person name="Spormann A.M."/>
            <person name="Op Den Camp H."/>
            <person name="Overmann J."/>
            <person name="Amann R."/>
            <person name="Jetten M.S.M."/>
            <person name="Mascher T."/>
            <person name="Medema M.H."/>
            <person name="Devos D.P."/>
            <person name="Kaster A.-K."/>
            <person name="Ovreas L."/>
            <person name="Rohde M."/>
            <person name="Galperin M.Y."/>
            <person name="Jogler C."/>
        </authorList>
    </citation>
    <scope>NUCLEOTIDE SEQUENCE [LARGE SCALE GENOMIC DNA]</scope>
    <source>
        <strain evidence="3 4">Poly41</strain>
    </source>
</reference>
<dbReference type="AlphaFoldDB" id="A0A5C6DY15"/>
<evidence type="ECO:0000256" key="1">
    <source>
        <dbReference type="SAM" id="SignalP"/>
    </source>
</evidence>
<gene>
    <name evidence="3" type="ORF">Poly41_25850</name>
</gene>
<evidence type="ECO:0000313" key="4">
    <source>
        <dbReference type="Proteomes" id="UP000319143"/>
    </source>
</evidence>
<feature type="domain" description="Ice-binding protein C-terminal" evidence="2">
    <location>
        <begin position="257"/>
        <end position="279"/>
    </location>
</feature>
<proteinExistence type="predicted"/>
<name>A0A5C6DY15_9BACT</name>
<feature type="chain" id="PRO_5022879251" evidence="1">
    <location>
        <begin position="23"/>
        <end position="284"/>
    </location>
</feature>
<feature type="signal peptide" evidence="1">
    <location>
        <begin position="1"/>
        <end position="22"/>
    </location>
</feature>
<accession>A0A5C6DY15</accession>
<comment type="caution">
    <text evidence="3">The sequence shown here is derived from an EMBL/GenBank/DDBJ whole genome shotgun (WGS) entry which is preliminary data.</text>
</comment>
<dbReference type="InterPro" id="IPR013424">
    <property type="entry name" value="Ice-binding_C"/>
</dbReference>
<dbReference type="Pfam" id="PF07589">
    <property type="entry name" value="PEP-CTERM"/>
    <property type="match status" value="1"/>
</dbReference>
<sequence length="284" mass="30390" precursor="true">MMKNFNAVLACWAVTLTSPVFAGVIADSGYIEDRYIGGTDHGQFSVPDDSIGDQRFDIQGSSVALSGNRLEWTIHTNFVLTPSALTAQYGDLFFGFQDYAPFLSGDAGLSDGWYGKSDTMASGTQWQNAVQLNDTLTSNGGGVTLYGIDTSNYADAVLASDDFFGSGSIFRNGQEVRVDESWGGNTSYNPLSYTGGWSRDTTNKTLTIYLESADIASLFGLSQDGMLAYHWGMTCGNDVVENSTPFEVTPPLPFGTPTPEPASIAIFGIGAAGLAFSRRRRNAA</sequence>